<protein>
    <submittedName>
        <fullName evidence="1">Uncharacterized protein</fullName>
    </submittedName>
</protein>
<evidence type="ECO:0000313" key="2">
    <source>
        <dbReference type="Proteomes" id="UP001161697"/>
    </source>
</evidence>
<organism evidence="1 2">
    <name type="scientific">Ectopseudomonas oleovorans</name>
    <name type="common">Pseudomonas oleovorans</name>
    <dbReference type="NCBI Taxonomy" id="301"/>
    <lineage>
        <taxon>Bacteria</taxon>
        <taxon>Pseudomonadati</taxon>
        <taxon>Pseudomonadota</taxon>
        <taxon>Gammaproteobacteria</taxon>
        <taxon>Pseudomonadales</taxon>
        <taxon>Pseudomonadaceae</taxon>
        <taxon>Ectopseudomonas</taxon>
    </lineage>
</organism>
<comment type="caution">
    <text evidence="1">The sequence shown here is derived from an EMBL/GenBank/DDBJ whole genome shotgun (WGS) entry which is preliminary data.</text>
</comment>
<dbReference type="RefSeq" id="WP_124187301.1">
    <property type="nucleotide sequence ID" value="NZ_CP104579.1"/>
</dbReference>
<name>A0AA42TTJ2_ECTOL</name>
<evidence type="ECO:0000313" key="1">
    <source>
        <dbReference type="EMBL" id="MDH1339182.1"/>
    </source>
</evidence>
<reference evidence="1" key="1">
    <citation type="submission" date="2022-09" db="EMBL/GenBank/DDBJ databases">
        <title>Intensive care unit water sources are persistently colonized with multi-drug resistant bacteria and are the site of extensive horizontal gene transfer of antibiotic resistance genes.</title>
        <authorList>
            <person name="Diorio-Toth L."/>
        </authorList>
    </citation>
    <scope>NUCLEOTIDE SEQUENCE</scope>
    <source>
        <strain evidence="1">GD03704</strain>
    </source>
</reference>
<accession>A0AA42TTJ2</accession>
<sequence>MSLKLFALVHAVTQLVQVRIDYSTCLNAIPQRNHDLVATLPKRNVESITDLQPRNHLSFRRCKLSVEPKGCTRVAGCIWTQIATA</sequence>
<proteinExistence type="predicted"/>
<gene>
    <name evidence="1" type="ORF">N5J11_08010</name>
</gene>
<dbReference type="EMBL" id="JAOCJE010000001">
    <property type="protein sequence ID" value="MDH1339182.1"/>
    <property type="molecule type" value="Genomic_DNA"/>
</dbReference>
<dbReference type="AlphaFoldDB" id="A0AA42TTJ2"/>
<dbReference type="Proteomes" id="UP001161697">
    <property type="component" value="Unassembled WGS sequence"/>
</dbReference>